<evidence type="ECO:0000313" key="1">
    <source>
        <dbReference type="EnsemblPlants" id="Zm00001eb049970_P001"/>
    </source>
</evidence>
<accession>A0A804M0I0</accession>
<reference evidence="1" key="2">
    <citation type="submission" date="2019-07" db="EMBL/GenBank/DDBJ databases">
        <authorList>
            <person name="Seetharam A."/>
            <person name="Woodhouse M."/>
            <person name="Cannon E."/>
        </authorList>
    </citation>
    <scope>NUCLEOTIDE SEQUENCE [LARGE SCALE GENOMIC DNA]</scope>
    <source>
        <strain evidence="1">cv. B73</strain>
    </source>
</reference>
<evidence type="ECO:0000313" key="2">
    <source>
        <dbReference type="Proteomes" id="UP000007305"/>
    </source>
</evidence>
<protein>
    <submittedName>
        <fullName evidence="1">Uncharacterized protein</fullName>
    </submittedName>
</protein>
<dbReference type="EnsemblPlants" id="Zm00001eb049970_T001">
    <property type="protein sequence ID" value="Zm00001eb049970_P001"/>
    <property type="gene ID" value="Zm00001eb049970"/>
</dbReference>
<keyword evidence="2" id="KW-1185">Reference proteome</keyword>
<dbReference type="Gramene" id="Zm00001eb049970_T001">
    <property type="protein sequence ID" value="Zm00001eb049970_P001"/>
    <property type="gene ID" value="Zm00001eb049970"/>
</dbReference>
<organism evidence="1 2">
    <name type="scientific">Zea mays</name>
    <name type="common">Maize</name>
    <dbReference type="NCBI Taxonomy" id="4577"/>
    <lineage>
        <taxon>Eukaryota</taxon>
        <taxon>Viridiplantae</taxon>
        <taxon>Streptophyta</taxon>
        <taxon>Embryophyta</taxon>
        <taxon>Tracheophyta</taxon>
        <taxon>Spermatophyta</taxon>
        <taxon>Magnoliopsida</taxon>
        <taxon>Liliopsida</taxon>
        <taxon>Poales</taxon>
        <taxon>Poaceae</taxon>
        <taxon>PACMAD clade</taxon>
        <taxon>Panicoideae</taxon>
        <taxon>Andropogonodae</taxon>
        <taxon>Andropogoneae</taxon>
        <taxon>Tripsacinae</taxon>
        <taxon>Zea</taxon>
    </lineage>
</organism>
<reference evidence="1" key="3">
    <citation type="submission" date="2021-05" db="UniProtKB">
        <authorList>
            <consortium name="EnsemblPlants"/>
        </authorList>
    </citation>
    <scope>IDENTIFICATION</scope>
    <source>
        <strain evidence="1">cv. B73</strain>
    </source>
</reference>
<sequence length="172" mass="18758">MGWPSPMRPKYIAGPMRSLSKARFMPHMGNKVPLGIVMTASTYLKKKGVRPNPSCSSRAVARMSDKRREQNAIPLIPLLGLDQLCGSIIVRDVQPQAVGDGGVSTLPEAEGVSTHKVSTLTVGVVQGVEEERGGWAEEVLDVLLKSIDILARWVLGNLNDVQRNFVNATKHY</sequence>
<dbReference type="AlphaFoldDB" id="A0A804M0I0"/>
<dbReference type="InParanoid" id="A0A804M0I0"/>
<reference evidence="2" key="1">
    <citation type="submission" date="2015-12" db="EMBL/GenBank/DDBJ databases">
        <title>Update maize B73 reference genome by single molecule sequencing technologies.</title>
        <authorList>
            <consortium name="Maize Genome Sequencing Project"/>
            <person name="Ware D."/>
        </authorList>
    </citation>
    <scope>NUCLEOTIDE SEQUENCE [LARGE SCALE GENOMIC DNA]</scope>
    <source>
        <strain evidence="2">cv. B73</strain>
    </source>
</reference>
<dbReference type="Proteomes" id="UP000007305">
    <property type="component" value="Chromosome 1"/>
</dbReference>
<name>A0A804M0I0_MAIZE</name>
<proteinExistence type="predicted"/>